<dbReference type="GO" id="GO:0005739">
    <property type="term" value="C:mitochondrion"/>
    <property type="evidence" value="ECO:0007669"/>
    <property type="project" value="TreeGrafter"/>
</dbReference>
<protein>
    <submittedName>
        <fullName evidence="5">CHCH domain-containing protein</fullName>
    </submittedName>
</protein>
<evidence type="ECO:0000256" key="2">
    <source>
        <dbReference type="SAM" id="MobiDB-lite"/>
    </source>
</evidence>
<feature type="domain" description="CHCH" evidence="3">
    <location>
        <begin position="51"/>
        <end position="82"/>
    </location>
</feature>
<accession>A0A183C1K3</accession>
<dbReference type="InterPro" id="IPR010625">
    <property type="entry name" value="CHCH"/>
</dbReference>
<evidence type="ECO:0000259" key="3">
    <source>
        <dbReference type="Pfam" id="PF06747"/>
    </source>
</evidence>
<reference evidence="4" key="1">
    <citation type="submission" date="2013-12" db="EMBL/GenBank/DDBJ databases">
        <authorList>
            <person name="Aslett M."/>
        </authorList>
    </citation>
    <scope>NUCLEOTIDE SEQUENCE [LARGE SCALE GENOMIC DNA]</scope>
    <source>
        <strain evidence="4">Lindley</strain>
    </source>
</reference>
<dbReference type="GO" id="GO:0007005">
    <property type="term" value="P:mitochondrion organization"/>
    <property type="evidence" value="ECO:0007669"/>
    <property type="project" value="InterPro"/>
</dbReference>
<dbReference type="Proteomes" id="UP000050741">
    <property type="component" value="Unassembled WGS sequence"/>
</dbReference>
<dbReference type="WBParaSite" id="GPLIN_000674700">
    <property type="protein sequence ID" value="GPLIN_000674700"/>
    <property type="gene ID" value="GPLIN_000674700"/>
</dbReference>
<dbReference type="PANTHER" id="PTHR13523:SF2">
    <property type="entry name" value="COILED-COIL-HELIX-COILED-COIL-HELIX DOMAIN CONTAINING 2, ISOFORM A-RELATED"/>
    <property type="match status" value="1"/>
</dbReference>
<evidence type="ECO:0000256" key="1">
    <source>
        <dbReference type="ARBA" id="ARBA00023157"/>
    </source>
</evidence>
<dbReference type="GO" id="GO:0005634">
    <property type="term" value="C:nucleus"/>
    <property type="evidence" value="ECO:0007669"/>
    <property type="project" value="TreeGrafter"/>
</dbReference>
<reference evidence="4" key="2">
    <citation type="submission" date="2014-05" db="EMBL/GenBank/DDBJ databases">
        <title>The genome and life-stage specific transcriptomes of Globodera pallida elucidate key aspects of plant parasitism by a cyst nematode.</title>
        <authorList>
            <person name="Cotton J.A."/>
            <person name="Lilley C.J."/>
            <person name="Jones L.M."/>
            <person name="Kikuchi T."/>
            <person name="Reid A.J."/>
            <person name="Thorpe P."/>
            <person name="Tsai I.J."/>
            <person name="Beasley H."/>
            <person name="Blok V."/>
            <person name="Cock P.J.A."/>
            <person name="Van den Akker S.E."/>
            <person name="Holroyd N."/>
            <person name="Hunt M."/>
            <person name="Mantelin S."/>
            <person name="Naghra H."/>
            <person name="Pain A."/>
            <person name="Palomares-Rius J.E."/>
            <person name="Zarowiecki M."/>
            <person name="Berriman M."/>
            <person name="Jones J.T."/>
            <person name="Urwin P.E."/>
        </authorList>
    </citation>
    <scope>NUCLEOTIDE SEQUENCE [LARGE SCALE GENOMIC DNA]</scope>
    <source>
        <strain evidence="4">Lindley</strain>
    </source>
</reference>
<keyword evidence="4" id="KW-1185">Reference proteome</keyword>
<feature type="region of interest" description="Disordered" evidence="2">
    <location>
        <begin position="1"/>
        <end position="35"/>
    </location>
</feature>
<reference evidence="5" key="3">
    <citation type="submission" date="2016-06" db="UniProtKB">
        <authorList>
            <consortium name="WormBaseParasite"/>
        </authorList>
    </citation>
    <scope>IDENTIFICATION</scope>
</reference>
<organism evidence="4 5">
    <name type="scientific">Globodera pallida</name>
    <name type="common">Potato cyst nematode worm</name>
    <name type="synonym">Heterodera pallida</name>
    <dbReference type="NCBI Taxonomy" id="36090"/>
    <lineage>
        <taxon>Eukaryota</taxon>
        <taxon>Metazoa</taxon>
        <taxon>Ecdysozoa</taxon>
        <taxon>Nematoda</taxon>
        <taxon>Chromadorea</taxon>
        <taxon>Rhabditida</taxon>
        <taxon>Tylenchina</taxon>
        <taxon>Tylenchomorpha</taxon>
        <taxon>Tylenchoidea</taxon>
        <taxon>Heteroderidae</taxon>
        <taxon>Heteroderinae</taxon>
        <taxon>Globodera</taxon>
    </lineage>
</organism>
<proteinExistence type="predicted"/>
<name>A0A183C1K3_GLOPA</name>
<evidence type="ECO:0000313" key="4">
    <source>
        <dbReference type="Proteomes" id="UP000050741"/>
    </source>
</evidence>
<sequence>MVRRGRSSSPKASGHALGNMFSGGGQEVTPQQELPVNSAGFEKVQQYSQSCEIEWRQFLDCTQNQGDVSICQGFNDLFKECKAHIAR</sequence>
<evidence type="ECO:0000313" key="5">
    <source>
        <dbReference type="WBParaSite" id="GPLIN_000674700"/>
    </source>
</evidence>
<keyword evidence="1" id="KW-1015">Disulfide bond</keyword>
<dbReference type="InterPro" id="IPR055304">
    <property type="entry name" value="CHCHD2/10-like"/>
</dbReference>
<dbReference type="PANTHER" id="PTHR13523">
    <property type="entry name" value="COILED-COIL-HELIX-COILED-COIL-HELIX DOMAIN CONTAINING 2/NUR77"/>
    <property type="match status" value="1"/>
</dbReference>
<dbReference type="Pfam" id="PF06747">
    <property type="entry name" value="CHCH"/>
    <property type="match status" value="1"/>
</dbReference>
<dbReference type="AlphaFoldDB" id="A0A183C1K3"/>